<keyword evidence="2" id="KW-0496">Mitochondrion</keyword>
<feature type="transmembrane region" description="Helical" evidence="1">
    <location>
        <begin position="53"/>
        <end position="72"/>
    </location>
</feature>
<feature type="transmembrane region" description="Helical" evidence="1">
    <location>
        <begin position="131"/>
        <end position="158"/>
    </location>
</feature>
<feature type="transmembrane region" description="Helical" evidence="1">
    <location>
        <begin position="6"/>
        <end position="23"/>
    </location>
</feature>
<proteinExistence type="predicted"/>
<feature type="transmembrane region" description="Helical" evidence="1">
    <location>
        <begin position="93"/>
        <end position="111"/>
    </location>
</feature>
<geneLocation type="mitochondrion" evidence="2"/>
<reference evidence="2" key="1">
    <citation type="submission" date="2022-11" db="EMBL/GenBank/DDBJ databases">
        <title>Complete mitochondrial genome of Elaphrothrips spiniceps (Thysanoptera: Phlaeothripidae).</title>
        <authorList>
            <person name="Li C."/>
            <person name="Dang L."/>
        </authorList>
    </citation>
    <scope>NUCLEOTIDE SEQUENCE</scope>
    <source>
        <strain evidence="2">JM2019557</strain>
    </source>
</reference>
<sequence length="168" mass="20509">MYDMFYTNMMILVVFYLMMFFFFSFHPLILGLILILLTFILSSLNFVFFNNSWSGYIMFLMFLGGLLILFLYNISMIETELFPTNFIKMIKSWWWLFFLFLFSLKESFSAEKNLFSLLKDDYMNLFIMFKYWFNVITFVFLIFYLFFCLICVINVVYLNKDKGSLWTN</sequence>
<keyword evidence="1" id="KW-1133">Transmembrane helix</keyword>
<keyword evidence="1" id="KW-0472">Membrane</keyword>
<keyword evidence="1" id="KW-0812">Transmembrane</keyword>
<evidence type="ECO:0000313" key="2">
    <source>
        <dbReference type="EMBL" id="WMD28021.1"/>
    </source>
</evidence>
<dbReference type="AlphaFoldDB" id="A0AA50QY92"/>
<accession>A0AA50QY92</accession>
<gene>
    <name evidence="2" type="primary">ND6</name>
</gene>
<organism evidence="2">
    <name type="scientific">Elaphrothrips spiniceps</name>
    <dbReference type="NCBI Taxonomy" id="3003602"/>
    <lineage>
        <taxon>Eukaryota</taxon>
        <taxon>Metazoa</taxon>
        <taxon>Ecdysozoa</taxon>
        <taxon>Arthropoda</taxon>
        <taxon>Hexapoda</taxon>
        <taxon>Insecta</taxon>
        <taxon>Pterygota</taxon>
        <taxon>Neoptera</taxon>
        <taxon>Paraneoptera</taxon>
        <taxon>Thysanoptera</taxon>
        <taxon>Tubulifera</taxon>
        <taxon>Phlaeothripoidea</taxon>
        <taxon>Phlaeothripidae</taxon>
        <taxon>Idolothripinae</taxon>
        <taxon>Elaphrothrips</taxon>
    </lineage>
</organism>
<dbReference type="EMBL" id="OP919351">
    <property type="protein sequence ID" value="WMD28021.1"/>
    <property type="molecule type" value="Genomic_DNA"/>
</dbReference>
<evidence type="ECO:0000256" key="1">
    <source>
        <dbReference type="SAM" id="Phobius"/>
    </source>
</evidence>
<protein>
    <submittedName>
        <fullName evidence="2">NADH dehydrogenase subunit 6</fullName>
    </submittedName>
</protein>
<name>A0AA50QY92_9NEOP</name>
<feature type="transmembrane region" description="Helical" evidence="1">
    <location>
        <begin position="28"/>
        <end position="47"/>
    </location>
</feature>